<dbReference type="SUPFAM" id="SSF47240">
    <property type="entry name" value="Ferritin-like"/>
    <property type="match status" value="1"/>
</dbReference>
<dbReference type="Proteomes" id="UP000032024">
    <property type="component" value="Chromosome"/>
</dbReference>
<dbReference type="STRING" id="1398.AB434_0124"/>
<sequence length="154" mass="17676">MFVHPFDDHAGLRNTQPDAGNQQAVWLANLIQAINGEYSAIACYEQIARRAPSAEARNIIMEIRDDEIRHFQTFSQFYTNLTGRRPQPQISEACPSTYKGGLEFAVKDEQNTVDFYRELARSANSPAMKQAFLEAARDEQHHAVWFLYLLINIR</sequence>
<gene>
    <name evidence="3" type="ORF">HMPREF3213_00156</name>
    <name evidence="2" type="ORF">SB48_HM08orf01619</name>
</gene>
<dbReference type="AlphaFoldDB" id="A0A0C5C0S4"/>
<organism evidence="3 5">
    <name type="scientific">Heyndrickxia coagulans</name>
    <name type="common">Weizmannia coagulans</name>
    <dbReference type="NCBI Taxonomy" id="1398"/>
    <lineage>
        <taxon>Bacteria</taxon>
        <taxon>Bacillati</taxon>
        <taxon>Bacillota</taxon>
        <taxon>Bacilli</taxon>
        <taxon>Bacillales</taxon>
        <taxon>Bacillaceae</taxon>
        <taxon>Heyndrickxia</taxon>
    </lineage>
</organism>
<dbReference type="InterPro" id="IPR003251">
    <property type="entry name" value="Rr_diiron-bd_dom"/>
</dbReference>
<proteinExistence type="predicted"/>
<dbReference type="EMBL" id="CP010525">
    <property type="protein sequence ID" value="AJO21853.1"/>
    <property type="molecule type" value="Genomic_DNA"/>
</dbReference>
<dbReference type="GeneID" id="93258882"/>
<dbReference type="GO" id="GO:0046872">
    <property type="term" value="F:metal ion binding"/>
    <property type="evidence" value="ECO:0007669"/>
    <property type="project" value="InterPro"/>
</dbReference>
<reference evidence="5" key="4">
    <citation type="submission" date="2016-01" db="EMBL/GenBank/DDBJ databases">
        <authorList>
            <person name="Mitreva M."/>
            <person name="Pepin K.H."/>
            <person name="Mihindukulasuriya K.A."/>
            <person name="Fulton R."/>
            <person name="Fronick C."/>
            <person name="O'Laughlin M."/>
            <person name="Miner T."/>
            <person name="Herter B."/>
            <person name="Rosa B.A."/>
            <person name="Cordes M."/>
            <person name="Tomlinson C."/>
            <person name="Wollam A."/>
            <person name="Palsikar V.B."/>
            <person name="Mardis E.R."/>
            <person name="Wilson R.K."/>
        </authorList>
    </citation>
    <scope>NUCLEOTIDE SEQUENCE [LARGE SCALE GENOMIC DNA]</scope>
    <source>
        <strain evidence="5">GED7749B</strain>
    </source>
</reference>
<dbReference type="Pfam" id="PF02915">
    <property type="entry name" value="Rubrerythrin"/>
    <property type="match status" value="1"/>
</dbReference>
<reference evidence="2" key="1">
    <citation type="submission" date="2015-01" db="EMBL/GenBank/DDBJ databases">
        <title>Comparative genome analysis of Bacillus coagulans HM-08, Clostridium butyricum HM-68, Bacillus subtilis HM-66 and Bacillus licheniformis BL-09.</title>
        <authorList>
            <person name="Zhang H."/>
        </authorList>
    </citation>
    <scope>NUCLEOTIDE SEQUENCE [LARGE SCALE GENOMIC DNA]</scope>
    <source>
        <strain evidence="2">HM-08</strain>
    </source>
</reference>
<reference evidence="4" key="2">
    <citation type="submission" date="2015-01" db="EMBL/GenBank/DDBJ databases">
        <title>Comparative genome analysis of Bacillus coagulans HM-08, Clostridium butyricum HM-68, Bacillus subtilis HM-66 and Bacillus paralicheniformis BL-09.</title>
        <authorList>
            <person name="Zhang H."/>
        </authorList>
    </citation>
    <scope>NUCLEOTIDE SEQUENCE [LARGE SCALE GENOMIC DNA]</scope>
    <source>
        <strain evidence="4">HM-08</strain>
    </source>
</reference>
<feature type="domain" description="Rubrerythrin diiron-binding" evidence="1">
    <location>
        <begin position="102"/>
        <end position="150"/>
    </location>
</feature>
<evidence type="ECO:0000313" key="4">
    <source>
        <dbReference type="Proteomes" id="UP000032024"/>
    </source>
</evidence>
<dbReference type="InterPro" id="IPR009078">
    <property type="entry name" value="Ferritin-like_SF"/>
</dbReference>
<keyword evidence="4" id="KW-1185">Reference proteome</keyword>
<evidence type="ECO:0000313" key="2">
    <source>
        <dbReference type="EMBL" id="AJO21853.1"/>
    </source>
</evidence>
<protein>
    <submittedName>
        <fullName evidence="3">Rubrerythrin</fullName>
    </submittedName>
</protein>
<dbReference type="Proteomes" id="UP000070376">
    <property type="component" value="Unassembled WGS sequence"/>
</dbReference>
<dbReference type="Gene3D" id="6.10.140.1960">
    <property type="match status" value="1"/>
</dbReference>
<dbReference type="PATRIC" id="fig|1398.18.peg.1080"/>
<evidence type="ECO:0000259" key="1">
    <source>
        <dbReference type="Pfam" id="PF02915"/>
    </source>
</evidence>
<dbReference type="RefSeq" id="WP_014097426.1">
    <property type="nucleotide sequence ID" value="NZ_CP010525.1"/>
</dbReference>
<dbReference type="EMBL" id="LRPN01000006">
    <property type="protein sequence ID" value="KWZ86095.1"/>
    <property type="molecule type" value="Genomic_DNA"/>
</dbReference>
<dbReference type="Gene3D" id="1.20.5.420">
    <property type="entry name" value="Immunoglobulin FC, subunit C"/>
    <property type="match status" value="1"/>
</dbReference>
<evidence type="ECO:0000313" key="3">
    <source>
        <dbReference type="EMBL" id="KWZ86095.1"/>
    </source>
</evidence>
<dbReference type="CDD" id="cd00657">
    <property type="entry name" value="Ferritin_like"/>
    <property type="match status" value="1"/>
</dbReference>
<dbReference type="GO" id="GO:0016491">
    <property type="term" value="F:oxidoreductase activity"/>
    <property type="evidence" value="ECO:0007669"/>
    <property type="project" value="InterPro"/>
</dbReference>
<evidence type="ECO:0000313" key="5">
    <source>
        <dbReference type="Proteomes" id="UP000070376"/>
    </source>
</evidence>
<accession>A0A0C5C0S4</accession>
<name>A0A0C5C0S4_HEYCO</name>
<reference evidence="3" key="3">
    <citation type="submission" date="2016-01" db="EMBL/GenBank/DDBJ databases">
        <authorList>
            <person name="Oliw E.H."/>
        </authorList>
    </citation>
    <scope>NUCLEOTIDE SEQUENCE [LARGE SCALE GENOMIC DNA]</scope>
    <source>
        <strain evidence="3">GED7749B</strain>
    </source>
</reference>